<dbReference type="Proteomes" id="UP000217549">
    <property type="component" value="Chromosome I"/>
</dbReference>
<proteinExistence type="predicted"/>
<accession>A0A285PUF9</accession>
<protein>
    <submittedName>
        <fullName evidence="1">Loader and inhibitor of phage G40P</fullName>
    </submittedName>
</protein>
<dbReference type="Gene3D" id="1.10.8.200">
    <property type="entry name" value="Replisome organizer (g39p helicase loader/inhibitor protein)"/>
    <property type="match status" value="1"/>
</dbReference>
<dbReference type="KEGG" id="ehl:EHLA_2201"/>
<evidence type="ECO:0000313" key="2">
    <source>
        <dbReference type="Proteomes" id="UP000217549"/>
    </source>
</evidence>
<organism evidence="1 2">
    <name type="scientific">Anaerobutyricum hallii</name>
    <dbReference type="NCBI Taxonomy" id="39488"/>
    <lineage>
        <taxon>Bacteria</taxon>
        <taxon>Bacillati</taxon>
        <taxon>Bacillota</taxon>
        <taxon>Clostridia</taxon>
        <taxon>Lachnospirales</taxon>
        <taxon>Lachnospiraceae</taxon>
        <taxon>Anaerobutyricum</taxon>
    </lineage>
</organism>
<name>A0A285PUF9_9FIRM</name>
<reference evidence="2" key="1">
    <citation type="submission" date="2017-09" db="EMBL/GenBank/DDBJ databases">
        <authorList>
            <person name="Shetty A S."/>
        </authorList>
    </citation>
    <scope>NUCLEOTIDE SEQUENCE [LARGE SCALE GENOMIC DNA]</scope>
</reference>
<dbReference type="AlphaFoldDB" id="A0A285PUF9"/>
<evidence type="ECO:0000313" key="1">
    <source>
        <dbReference type="EMBL" id="SOB72832.1"/>
    </source>
</evidence>
<gene>
    <name evidence="1" type="ORF">EHLA_2201</name>
</gene>
<sequence>MTISEFSKIVAALKTVYTAPGFVPNEQALDMWYRLVGKNNDYQTISVAAQMYMTTGKFPPTPADILECASKLKAESSYLSEQEAWATVAKACSNGIYGYREEFDKLPPTLQKAVGTPQTLHDWAVVDSADFQTVIQSNFLRSYRAALEAQKEIDKYPPKLQEMIRAAGTIERKETVPELPTLGEIVGRLEQDNKNYTPEQCEGALGDWIAGKKERLGYGCND</sequence>
<dbReference type="EMBL" id="LT907978">
    <property type="protein sequence ID" value="SOB72832.1"/>
    <property type="molecule type" value="Genomic_DNA"/>
</dbReference>
<keyword evidence="2" id="KW-1185">Reference proteome</keyword>